<dbReference type="EMBL" id="MVBO01000308">
    <property type="protein sequence ID" value="OZJ01548.1"/>
    <property type="molecule type" value="Genomic_DNA"/>
</dbReference>
<name>A0A261XT69_9FUNG</name>
<dbReference type="InterPro" id="IPR027417">
    <property type="entry name" value="P-loop_NTPase"/>
</dbReference>
<dbReference type="SUPFAM" id="SSF52540">
    <property type="entry name" value="P-loop containing nucleoside triphosphate hydrolases"/>
    <property type="match status" value="1"/>
</dbReference>
<evidence type="ECO:0000313" key="7">
    <source>
        <dbReference type="EMBL" id="OZJ01548.1"/>
    </source>
</evidence>
<dbReference type="InterPro" id="IPR050173">
    <property type="entry name" value="ABC_transporter_C-like"/>
</dbReference>
<organism evidence="7 8">
    <name type="scientific">Bifiguratus adelaidae</name>
    <dbReference type="NCBI Taxonomy" id="1938954"/>
    <lineage>
        <taxon>Eukaryota</taxon>
        <taxon>Fungi</taxon>
        <taxon>Fungi incertae sedis</taxon>
        <taxon>Mucoromycota</taxon>
        <taxon>Mucoromycotina</taxon>
        <taxon>Endogonomycetes</taxon>
        <taxon>Endogonales</taxon>
        <taxon>Endogonales incertae sedis</taxon>
        <taxon>Bifiguratus</taxon>
    </lineage>
</organism>
<dbReference type="PANTHER" id="PTHR24223">
    <property type="entry name" value="ATP-BINDING CASSETTE SUB-FAMILY C"/>
    <property type="match status" value="1"/>
</dbReference>
<evidence type="ECO:0000256" key="1">
    <source>
        <dbReference type="ARBA" id="ARBA00022692"/>
    </source>
</evidence>
<protein>
    <recommendedName>
        <fullName evidence="6">ABC transporter domain-containing protein</fullName>
    </recommendedName>
</protein>
<dbReference type="InterPro" id="IPR036640">
    <property type="entry name" value="ABC1_TM_sf"/>
</dbReference>
<dbReference type="OrthoDB" id="6500128at2759"/>
<evidence type="ECO:0000259" key="6">
    <source>
        <dbReference type="Pfam" id="PF00005"/>
    </source>
</evidence>
<keyword evidence="5" id="KW-0472">Membrane</keyword>
<evidence type="ECO:0000256" key="5">
    <source>
        <dbReference type="ARBA" id="ARBA00023136"/>
    </source>
</evidence>
<comment type="caution">
    <text evidence="7">The sequence shown here is derived from an EMBL/GenBank/DDBJ whole genome shotgun (WGS) entry which is preliminary data.</text>
</comment>
<sequence>MQKFYNYYSRAVKRLEATTESLILNTVSEILEGIFVIRASRLQDRFAEQMGRQNCRSKHIGKVHGHWRKSLASCTCRDISISMYRLHNSDSEPDGEQLENWLSAGMIKFCNYSTRYGDGPTTLHEVSLKIHAGKKVGIVGRTGSGKSTLALALLRLVEASADDLSSTTMTEKVDSARADPTIGHIEI</sequence>
<dbReference type="AlphaFoldDB" id="A0A261XT69"/>
<keyword evidence="4" id="KW-1133">Transmembrane helix</keyword>
<evidence type="ECO:0000256" key="3">
    <source>
        <dbReference type="ARBA" id="ARBA00022840"/>
    </source>
</evidence>
<keyword evidence="1" id="KW-0812">Transmembrane</keyword>
<proteinExistence type="predicted"/>
<dbReference type="Pfam" id="PF00005">
    <property type="entry name" value="ABC_tran"/>
    <property type="match status" value="1"/>
</dbReference>
<dbReference type="Proteomes" id="UP000242875">
    <property type="component" value="Unassembled WGS sequence"/>
</dbReference>
<dbReference type="GO" id="GO:0005524">
    <property type="term" value="F:ATP binding"/>
    <property type="evidence" value="ECO:0007669"/>
    <property type="project" value="UniProtKB-KW"/>
</dbReference>
<dbReference type="CDD" id="cd00882">
    <property type="entry name" value="Ras_like_GTPase"/>
    <property type="match status" value="1"/>
</dbReference>
<dbReference type="GO" id="GO:0016020">
    <property type="term" value="C:membrane"/>
    <property type="evidence" value="ECO:0007669"/>
    <property type="project" value="InterPro"/>
</dbReference>
<keyword evidence="8" id="KW-1185">Reference proteome</keyword>
<keyword evidence="2" id="KW-0547">Nucleotide-binding</keyword>
<dbReference type="PANTHER" id="PTHR24223:SF415">
    <property type="entry name" value="FI20190P1"/>
    <property type="match status" value="1"/>
</dbReference>
<feature type="domain" description="ABC transporter" evidence="6">
    <location>
        <begin position="123"/>
        <end position="164"/>
    </location>
</feature>
<dbReference type="InterPro" id="IPR003439">
    <property type="entry name" value="ABC_transporter-like_ATP-bd"/>
</dbReference>
<evidence type="ECO:0000313" key="8">
    <source>
        <dbReference type="Proteomes" id="UP000242875"/>
    </source>
</evidence>
<evidence type="ECO:0000256" key="4">
    <source>
        <dbReference type="ARBA" id="ARBA00022989"/>
    </source>
</evidence>
<accession>A0A261XT69</accession>
<gene>
    <name evidence="7" type="ORF">BZG36_05667</name>
</gene>
<dbReference type="GO" id="GO:0042626">
    <property type="term" value="F:ATPase-coupled transmembrane transporter activity"/>
    <property type="evidence" value="ECO:0007669"/>
    <property type="project" value="TreeGrafter"/>
</dbReference>
<dbReference type="GO" id="GO:0016887">
    <property type="term" value="F:ATP hydrolysis activity"/>
    <property type="evidence" value="ECO:0007669"/>
    <property type="project" value="InterPro"/>
</dbReference>
<keyword evidence="3" id="KW-0067">ATP-binding</keyword>
<dbReference type="SUPFAM" id="SSF90123">
    <property type="entry name" value="ABC transporter transmembrane region"/>
    <property type="match status" value="1"/>
</dbReference>
<reference evidence="7 8" key="1">
    <citation type="journal article" date="2017" name="Mycologia">
        <title>Bifiguratus adelaidae, gen. et sp. nov., a new member of Mucoromycotina in endophytic and soil-dwelling habitats.</title>
        <authorList>
            <person name="Torres-Cruz T.J."/>
            <person name="Billingsley Tobias T.L."/>
            <person name="Almatruk M."/>
            <person name="Hesse C."/>
            <person name="Kuske C.R."/>
            <person name="Desiro A."/>
            <person name="Benucci G.M."/>
            <person name="Bonito G."/>
            <person name="Stajich J.E."/>
            <person name="Dunlap C."/>
            <person name="Arnold A.E."/>
            <person name="Porras-Alfaro A."/>
        </authorList>
    </citation>
    <scope>NUCLEOTIDE SEQUENCE [LARGE SCALE GENOMIC DNA]</scope>
    <source>
        <strain evidence="7 8">AZ0501</strain>
    </source>
</reference>
<dbReference type="Gene3D" id="3.40.50.300">
    <property type="entry name" value="P-loop containing nucleotide triphosphate hydrolases"/>
    <property type="match status" value="1"/>
</dbReference>
<evidence type="ECO:0000256" key="2">
    <source>
        <dbReference type="ARBA" id="ARBA00022741"/>
    </source>
</evidence>